<dbReference type="PANTHER" id="PTHR35176:SF11">
    <property type="entry name" value="PYRIDOXAMINE 5'-PHOSPHATE OXIDASE FAMILY PROTEIN"/>
    <property type="match status" value="1"/>
</dbReference>
<dbReference type="EMBL" id="JAZDUE010000008">
    <property type="protein sequence ID" value="MEE4023756.1"/>
    <property type="molecule type" value="Genomic_DNA"/>
</dbReference>
<protein>
    <submittedName>
        <fullName evidence="3">PPOX class F420-dependent oxidoreductase</fullName>
    </submittedName>
</protein>
<gene>
    <name evidence="3" type="ORF">V1Y59_11755</name>
</gene>
<reference evidence="3 4" key="1">
    <citation type="submission" date="2024-01" db="EMBL/GenBank/DDBJ databases">
        <title>Draft genome sequence of Gordonia sp. PKS22-38.</title>
        <authorList>
            <person name="Suphannarot A."/>
            <person name="Mingma R."/>
        </authorList>
    </citation>
    <scope>NUCLEOTIDE SEQUENCE [LARGE SCALE GENOMIC DNA]</scope>
    <source>
        <strain evidence="3 4">PKS22-38</strain>
    </source>
</reference>
<dbReference type="Pfam" id="PF01243">
    <property type="entry name" value="PNPOx_N"/>
    <property type="match status" value="1"/>
</dbReference>
<dbReference type="InterPro" id="IPR019965">
    <property type="entry name" value="PPOX_F420-dep_Rv2061_put"/>
</dbReference>
<evidence type="ECO:0000313" key="4">
    <source>
        <dbReference type="Proteomes" id="UP001335729"/>
    </source>
</evidence>
<sequence>MSDGAPFGEATDATYVQLTTFRKDGTPKPSPIWAAMDGDRMVVWTETDSWKVKRLRRDSRVLVQACDARGKKTRGEVVEGTGEVLDAAGTERVRELIRRKYGLLGKAIVTASTWRRGKDGTIGISIQRTSPS</sequence>
<evidence type="ECO:0000256" key="1">
    <source>
        <dbReference type="ARBA" id="ARBA00023002"/>
    </source>
</evidence>
<accession>A0ABU7MUE0</accession>
<feature type="domain" description="Pyridoxamine 5'-phosphate oxidase N-terminal" evidence="2">
    <location>
        <begin position="13"/>
        <end position="100"/>
    </location>
</feature>
<name>A0ABU7MUE0_9ACTN</name>
<dbReference type="RefSeq" id="WP_330505143.1">
    <property type="nucleotide sequence ID" value="NZ_JAZDUE010000008.1"/>
</dbReference>
<keyword evidence="4" id="KW-1185">Reference proteome</keyword>
<dbReference type="InterPro" id="IPR011576">
    <property type="entry name" value="Pyridox_Oxase_N"/>
</dbReference>
<dbReference type="Gene3D" id="2.30.110.10">
    <property type="entry name" value="Electron Transport, Fmn-binding Protein, Chain A"/>
    <property type="match status" value="1"/>
</dbReference>
<dbReference type="InterPro" id="IPR052019">
    <property type="entry name" value="F420H2_bilvrd_red/Heme_oxyg"/>
</dbReference>
<dbReference type="SUPFAM" id="SSF50475">
    <property type="entry name" value="FMN-binding split barrel"/>
    <property type="match status" value="1"/>
</dbReference>
<evidence type="ECO:0000313" key="3">
    <source>
        <dbReference type="EMBL" id="MEE4023756.1"/>
    </source>
</evidence>
<dbReference type="NCBIfam" id="TIGR03666">
    <property type="entry name" value="Rv2061_F420"/>
    <property type="match status" value="1"/>
</dbReference>
<evidence type="ECO:0000259" key="2">
    <source>
        <dbReference type="Pfam" id="PF01243"/>
    </source>
</evidence>
<keyword evidence="1" id="KW-0560">Oxidoreductase</keyword>
<dbReference type="Proteomes" id="UP001335729">
    <property type="component" value="Unassembled WGS sequence"/>
</dbReference>
<proteinExistence type="predicted"/>
<dbReference type="InterPro" id="IPR012349">
    <property type="entry name" value="Split_barrel_FMN-bd"/>
</dbReference>
<organism evidence="3 4">
    <name type="scientific">Gordonia prachuapensis</name>
    <dbReference type="NCBI Taxonomy" id="3115651"/>
    <lineage>
        <taxon>Bacteria</taxon>
        <taxon>Bacillati</taxon>
        <taxon>Actinomycetota</taxon>
        <taxon>Actinomycetes</taxon>
        <taxon>Mycobacteriales</taxon>
        <taxon>Gordoniaceae</taxon>
        <taxon>Gordonia</taxon>
    </lineage>
</organism>
<comment type="caution">
    <text evidence="3">The sequence shown here is derived from an EMBL/GenBank/DDBJ whole genome shotgun (WGS) entry which is preliminary data.</text>
</comment>
<dbReference type="PANTHER" id="PTHR35176">
    <property type="entry name" value="HEME OXYGENASE HI_0854-RELATED"/>
    <property type="match status" value="1"/>
</dbReference>